<keyword evidence="5 13" id="KW-1133">Transmembrane helix</keyword>
<comment type="subcellular location">
    <subcellularLocation>
        <location evidence="1">Cell membrane</location>
        <topology evidence="1">Multi-pass membrane protein</topology>
    </subcellularLocation>
</comment>
<dbReference type="InterPro" id="IPR000276">
    <property type="entry name" value="GPCR_Rhodpsn"/>
</dbReference>
<feature type="transmembrane region" description="Helical" evidence="13">
    <location>
        <begin position="329"/>
        <end position="351"/>
    </location>
</feature>
<evidence type="ECO:0000256" key="1">
    <source>
        <dbReference type="ARBA" id="ARBA00004651"/>
    </source>
</evidence>
<evidence type="ECO:0000256" key="7">
    <source>
        <dbReference type="ARBA" id="ARBA00023136"/>
    </source>
</evidence>
<keyword evidence="4 12" id="KW-0812">Transmembrane</keyword>
<feature type="transmembrane region" description="Helical" evidence="13">
    <location>
        <begin position="59"/>
        <end position="77"/>
    </location>
</feature>
<organism evidence="15">
    <name type="scientific">Darwinula stevensoni</name>
    <dbReference type="NCBI Taxonomy" id="69355"/>
    <lineage>
        <taxon>Eukaryota</taxon>
        <taxon>Metazoa</taxon>
        <taxon>Ecdysozoa</taxon>
        <taxon>Arthropoda</taxon>
        <taxon>Crustacea</taxon>
        <taxon>Oligostraca</taxon>
        <taxon>Ostracoda</taxon>
        <taxon>Podocopa</taxon>
        <taxon>Podocopida</taxon>
        <taxon>Darwinulocopina</taxon>
        <taxon>Darwinuloidea</taxon>
        <taxon>Darwinulidae</taxon>
        <taxon>Darwinula</taxon>
    </lineage>
</organism>
<feature type="transmembrane region" description="Helical" evidence="13">
    <location>
        <begin position="22"/>
        <end position="47"/>
    </location>
</feature>
<dbReference type="GO" id="GO:0005886">
    <property type="term" value="C:plasma membrane"/>
    <property type="evidence" value="ECO:0007669"/>
    <property type="project" value="UniProtKB-SubCell"/>
</dbReference>
<name>A0A7R8ZZA7_9CRUS</name>
<evidence type="ECO:0000256" key="10">
    <source>
        <dbReference type="ARBA" id="ARBA00023180"/>
    </source>
</evidence>
<evidence type="ECO:0000256" key="12">
    <source>
        <dbReference type="RuleBase" id="RU000688"/>
    </source>
</evidence>
<evidence type="ECO:0000256" key="4">
    <source>
        <dbReference type="ARBA" id="ARBA00022692"/>
    </source>
</evidence>
<dbReference type="InterPro" id="IPR005390">
    <property type="entry name" value="NeuromedU_rcpt"/>
</dbReference>
<evidence type="ECO:0000259" key="14">
    <source>
        <dbReference type="PROSITE" id="PS50262"/>
    </source>
</evidence>
<evidence type="ECO:0000256" key="6">
    <source>
        <dbReference type="ARBA" id="ARBA00023040"/>
    </source>
</evidence>
<keyword evidence="8" id="KW-1015">Disulfide bond</keyword>
<sequence>MENTSSNHQEIWGPRRAPLDEAIPVTILYILIFFTGVTGNLCTCFVIARNPHMRTATNYYLFNLAVSDLLFLVIGLPEELYLLWSRYPYIFGEMFCVVKGLVSETCTNASILIITAFTVERYIAICHPLKAATMSKLERATKIIIGIWIVAFCSAVPQVIPFEVRTATTDNGTVIPDFTACDVNQSYVTYSQVALQVSTLLFFIFPMVLISVLYIKLGWKLRHSGFRSIQVECNGDVTDNCPLSKTPRHSTDAVIKMLVAVVIAFFVCWAPYQAQRLLAIYGPSQNPNDESLRRAYQVLTSVSGVFYYLSATINPILYNILCSRFREAFKVFHSFIIFRLLIATNPVLYAIDSANNGIRALLETAISMELLS</sequence>
<dbReference type="GO" id="GO:0001607">
    <property type="term" value="F:neuromedin U receptor activity"/>
    <property type="evidence" value="ECO:0007669"/>
    <property type="project" value="InterPro"/>
</dbReference>
<evidence type="ECO:0000256" key="5">
    <source>
        <dbReference type="ARBA" id="ARBA00022989"/>
    </source>
</evidence>
<dbReference type="PRINTS" id="PR00237">
    <property type="entry name" value="GPCRRHODOPSN"/>
</dbReference>
<feature type="non-terminal residue" evidence="15">
    <location>
        <position position="372"/>
    </location>
</feature>
<dbReference type="Proteomes" id="UP000677054">
    <property type="component" value="Unassembled WGS sequence"/>
</dbReference>
<dbReference type="PRINTS" id="PR01565">
    <property type="entry name" value="NEUROMEDINUR"/>
</dbReference>
<dbReference type="PROSITE" id="PS50262">
    <property type="entry name" value="G_PROTEIN_RECEP_F1_2"/>
    <property type="match status" value="1"/>
</dbReference>
<feature type="domain" description="G-protein coupled receptors family 1 profile" evidence="14">
    <location>
        <begin position="39"/>
        <end position="318"/>
    </location>
</feature>
<proteinExistence type="inferred from homology"/>
<dbReference type="Gene3D" id="1.20.1070.10">
    <property type="entry name" value="Rhodopsin 7-helix transmembrane proteins"/>
    <property type="match status" value="1"/>
</dbReference>
<keyword evidence="9 12" id="KW-0675">Receptor</keyword>
<comment type="similarity">
    <text evidence="2 12">Belongs to the G-protein coupled receptor 1 family.</text>
</comment>
<evidence type="ECO:0000256" key="3">
    <source>
        <dbReference type="ARBA" id="ARBA00022475"/>
    </source>
</evidence>
<dbReference type="OrthoDB" id="5962705at2759"/>
<dbReference type="EMBL" id="LR899521">
    <property type="protein sequence ID" value="CAD7240034.1"/>
    <property type="molecule type" value="Genomic_DNA"/>
</dbReference>
<evidence type="ECO:0000256" key="9">
    <source>
        <dbReference type="ARBA" id="ARBA00023170"/>
    </source>
</evidence>
<gene>
    <name evidence="15" type="ORF">DSTB1V02_LOCUS72</name>
</gene>
<dbReference type="PROSITE" id="PS00237">
    <property type="entry name" value="G_PROTEIN_RECEP_F1_1"/>
    <property type="match status" value="1"/>
</dbReference>
<keyword evidence="7 13" id="KW-0472">Membrane</keyword>
<evidence type="ECO:0000256" key="11">
    <source>
        <dbReference type="ARBA" id="ARBA00023224"/>
    </source>
</evidence>
<keyword evidence="10" id="KW-0325">Glycoprotein</keyword>
<dbReference type="PANTHER" id="PTHR24243:SF208">
    <property type="entry name" value="PYROKININ-1 RECEPTOR"/>
    <property type="match status" value="1"/>
</dbReference>
<evidence type="ECO:0000313" key="15">
    <source>
        <dbReference type="EMBL" id="CAD7240034.1"/>
    </source>
</evidence>
<keyword evidence="16" id="KW-1185">Reference proteome</keyword>
<feature type="transmembrane region" description="Helical" evidence="13">
    <location>
        <begin position="193"/>
        <end position="215"/>
    </location>
</feature>
<reference evidence="15" key="1">
    <citation type="submission" date="2020-11" db="EMBL/GenBank/DDBJ databases">
        <authorList>
            <person name="Tran Van P."/>
        </authorList>
    </citation>
    <scope>NUCLEOTIDE SEQUENCE</scope>
</reference>
<keyword evidence="11 12" id="KW-0807">Transducer</keyword>
<feature type="transmembrane region" description="Helical" evidence="13">
    <location>
        <begin position="140"/>
        <end position="160"/>
    </location>
</feature>
<feature type="transmembrane region" description="Helical" evidence="13">
    <location>
        <begin position="294"/>
        <end position="317"/>
    </location>
</feature>
<dbReference type="PANTHER" id="PTHR24243">
    <property type="entry name" value="G-PROTEIN COUPLED RECEPTOR"/>
    <property type="match status" value="1"/>
</dbReference>
<evidence type="ECO:0000256" key="2">
    <source>
        <dbReference type="ARBA" id="ARBA00010663"/>
    </source>
</evidence>
<dbReference type="AlphaFoldDB" id="A0A7R8ZZA7"/>
<accession>A0A7R8ZZA7</accession>
<dbReference type="Pfam" id="PF00001">
    <property type="entry name" value="7tm_1"/>
    <property type="match status" value="1"/>
</dbReference>
<dbReference type="SUPFAM" id="SSF81321">
    <property type="entry name" value="Family A G protein-coupled receptor-like"/>
    <property type="match status" value="1"/>
</dbReference>
<evidence type="ECO:0000256" key="13">
    <source>
        <dbReference type="SAM" id="Phobius"/>
    </source>
</evidence>
<evidence type="ECO:0000313" key="16">
    <source>
        <dbReference type="Proteomes" id="UP000677054"/>
    </source>
</evidence>
<keyword evidence="3" id="KW-1003">Cell membrane</keyword>
<feature type="transmembrane region" description="Helical" evidence="13">
    <location>
        <begin position="253"/>
        <end position="274"/>
    </location>
</feature>
<feature type="transmembrane region" description="Helical" evidence="13">
    <location>
        <begin position="97"/>
        <end position="119"/>
    </location>
</feature>
<keyword evidence="6 12" id="KW-0297">G-protein coupled receptor</keyword>
<dbReference type="EMBL" id="CAJPEV010000004">
    <property type="protein sequence ID" value="CAG0878548.1"/>
    <property type="molecule type" value="Genomic_DNA"/>
</dbReference>
<evidence type="ECO:0000256" key="8">
    <source>
        <dbReference type="ARBA" id="ARBA00023157"/>
    </source>
</evidence>
<protein>
    <recommendedName>
        <fullName evidence="14">G-protein coupled receptors family 1 profile domain-containing protein</fullName>
    </recommendedName>
</protein>
<dbReference type="InterPro" id="IPR017452">
    <property type="entry name" value="GPCR_Rhodpsn_7TM"/>
</dbReference>